<feature type="region of interest" description="Disordered" evidence="1">
    <location>
        <begin position="1"/>
        <end position="39"/>
    </location>
</feature>
<feature type="compositionally biased region" description="Acidic residues" evidence="1">
    <location>
        <begin position="1"/>
        <end position="14"/>
    </location>
</feature>
<evidence type="ECO:0000256" key="1">
    <source>
        <dbReference type="SAM" id="MobiDB-lite"/>
    </source>
</evidence>
<accession>A0A8T4GYE0</accession>
<dbReference type="AlphaFoldDB" id="A0A8T4GYE0"/>
<dbReference type="SUPFAM" id="SSF158668">
    <property type="entry name" value="MtlR-like"/>
    <property type="match status" value="1"/>
</dbReference>
<proteinExistence type="predicted"/>
<evidence type="ECO:0000313" key="2">
    <source>
        <dbReference type="EMBL" id="MBP1987252.1"/>
    </source>
</evidence>
<dbReference type="RefSeq" id="WP_209491517.1">
    <property type="nucleotide sequence ID" value="NZ_JAGGLC010000003.1"/>
</dbReference>
<organism evidence="2 3">
    <name type="scientific">Halolamina salifodinae</name>
    <dbReference type="NCBI Taxonomy" id="1202767"/>
    <lineage>
        <taxon>Archaea</taxon>
        <taxon>Methanobacteriati</taxon>
        <taxon>Methanobacteriota</taxon>
        <taxon>Stenosarchaea group</taxon>
        <taxon>Halobacteria</taxon>
        <taxon>Halobacteriales</taxon>
        <taxon>Haloferacaceae</taxon>
    </lineage>
</organism>
<name>A0A8T4GYE0_9EURY</name>
<protein>
    <submittedName>
        <fullName evidence="2">Uncharacterized protein</fullName>
    </submittedName>
</protein>
<dbReference type="EMBL" id="JAGGLC010000003">
    <property type="protein sequence ID" value="MBP1987252.1"/>
    <property type="molecule type" value="Genomic_DNA"/>
</dbReference>
<comment type="caution">
    <text evidence="2">The sequence shown here is derived from an EMBL/GenBank/DDBJ whole genome shotgun (WGS) entry which is preliminary data.</text>
</comment>
<keyword evidence="3" id="KW-1185">Reference proteome</keyword>
<gene>
    <name evidence="2" type="ORF">J2753_001750</name>
</gene>
<feature type="compositionally biased region" description="Basic and acidic residues" evidence="1">
    <location>
        <begin position="24"/>
        <end position="39"/>
    </location>
</feature>
<reference evidence="2" key="1">
    <citation type="submission" date="2021-03" db="EMBL/GenBank/DDBJ databases">
        <title>Genomic Encyclopedia of Type Strains, Phase IV (KMG-IV): sequencing the most valuable type-strain genomes for metagenomic binning, comparative biology and taxonomic classification.</title>
        <authorList>
            <person name="Goeker M."/>
        </authorList>
    </citation>
    <scope>NUCLEOTIDE SEQUENCE</scope>
    <source>
        <strain evidence="2">DSM 26232</strain>
    </source>
</reference>
<dbReference type="Proteomes" id="UP000823736">
    <property type="component" value="Unassembled WGS sequence"/>
</dbReference>
<evidence type="ECO:0000313" key="3">
    <source>
        <dbReference type="Proteomes" id="UP000823736"/>
    </source>
</evidence>
<sequence>MDDDRQEDDSDSEYPPDVHGYVRSRLDREGLNTSDHPREASDLIEKAASDYIVFTDASEIEDYEYHYITAVRIATMIGAGEDKFQEQAEEFLSSIPADLLDDEAAKQVAESAGRFTIGNNVTLVYSMAYEFVDDMLEHLLPEVLSDDVDDGTGNVLVSQIQSYPGRADLLAKAGIIDDETRNGVRHIREIRRDLVHDVEERFTLSPLEDLDRINDIPTILDKLYELVYDQSAYQYVDE</sequence>
<dbReference type="OrthoDB" id="351209at2157"/>
<dbReference type="InterPro" id="IPR038026">
    <property type="entry name" value="MtlR-like_sf"/>
</dbReference>